<reference evidence="2" key="2">
    <citation type="journal article" date="2023" name="Int. J. Mol. Sci.">
        <title>De Novo Assembly and Annotation of 11 Diverse Shrub Willow (Salix) Genomes Reveals Novel Gene Organization in Sex-Linked Regions.</title>
        <authorList>
            <person name="Hyden B."/>
            <person name="Feng K."/>
            <person name="Yates T.B."/>
            <person name="Jawdy S."/>
            <person name="Cereghino C."/>
            <person name="Smart L.B."/>
            <person name="Muchero W."/>
        </authorList>
    </citation>
    <scope>NUCLEOTIDE SEQUENCE [LARGE SCALE GENOMIC DNA]</scope>
    <source>
        <tissue evidence="2">Shoot tip</tissue>
    </source>
</reference>
<dbReference type="InterPro" id="IPR044809">
    <property type="entry name" value="AUF1-like"/>
</dbReference>
<dbReference type="PANTHER" id="PTHR31215">
    <property type="entry name" value="OS05G0510400 PROTEIN-RELATED"/>
    <property type="match status" value="1"/>
</dbReference>
<protein>
    <recommendedName>
        <fullName evidence="1">F-box domain-containing protein</fullName>
    </recommendedName>
</protein>
<dbReference type="PROSITE" id="PS50181">
    <property type="entry name" value="FBOX"/>
    <property type="match status" value="1"/>
</dbReference>
<sequence>MNLPDELTTKIFSKMEDDPKTLIRCSLVSKKWASFVSKTVSLTLRFSRNGRFLACSKHHYHIPLSALPAIMKVFANLESLEIKVCHPASEQPVYGNITKMTVTWEGYAFSN</sequence>
<organism evidence="2 3">
    <name type="scientific">Salix viminalis</name>
    <name type="common">Common osier</name>
    <name type="synonym">Basket willow</name>
    <dbReference type="NCBI Taxonomy" id="40686"/>
    <lineage>
        <taxon>Eukaryota</taxon>
        <taxon>Viridiplantae</taxon>
        <taxon>Streptophyta</taxon>
        <taxon>Embryophyta</taxon>
        <taxon>Tracheophyta</taxon>
        <taxon>Spermatophyta</taxon>
        <taxon>Magnoliopsida</taxon>
        <taxon>eudicotyledons</taxon>
        <taxon>Gunneridae</taxon>
        <taxon>Pentapetalae</taxon>
        <taxon>rosids</taxon>
        <taxon>fabids</taxon>
        <taxon>Malpighiales</taxon>
        <taxon>Salicaceae</taxon>
        <taxon>Saliceae</taxon>
        <taxon>Salix</taxon>
    </lineage>
</organism>
<gene>
    <name evidence="2" type="ORF">OIU85_025610</name>
</gene>
<proteinExistence type="predicted"/>
<evidence type="ECO:0000259" key="1">
    <source>
        <dbReference type="PROSITE" id="PS50181"/>
    </source>
</evidence>
<dbReference type="EMBL" id="JAPFFL010000007">
    <property type="protein sequence ID" value="KAJ6714003.1"/>
    <property type="molecule type" value="Genomic_DNA"/>
</dbReference>
<evidence type="ECO:0000313" key="3">
    <source>
        <dbReference type="Proteomes" id="UP001151529"/>
    </source>
</evidence>
<name>A0A9Q0TLZ2_SALVM</name>
<dbReference type="Pfam" id="PF12937">
    <property type="entry name" value="F-box-like"/>
    <property type="match status" value="1"/>
</dbReference>
<dbReference type="Proteomes" id="UP001151529">
    <property type="component" value="Chromosome 1"/>
</dbReference>
<dbReference type="SMART" id="SM00256">
    <property type="entry name" value="FBOX"/>
    <property type="match status" value="1"/>
</dbReference>
<keyword evidence="3" id="KW-1185">Reference proteome</keyword>
<dbReference type="Gene3D" id="1.20.1280.50">
    <property type="match status" value="1"/>
</dbReference>
<dbReference type="OrthoDB" id="832074at2759"/>
<reference evidence="2" key="1">
    <citation type="submission" date="2022-11" db="EMBL/GenBank/DDBJ databases">
        <authorList>
            <person name="Hyden B.L."/>
            <person name="Feng K."/>
            <person name="Yates T."/>
            <person name="Jawdy S."/>
            <person name="Smart L.B."/>
            <person name="Muchero W."/>
        </authorList>
    </citation>
    <scope>NUCLEOTIDE SEQUENCE</scope>
    <source>
        <tissue evidence="2">Shoot tip</tissue>
    </source>
</reference>
<evidence type="ECO:0000313" key="2">
    <source>
        <dbReference type="EMBL" id="KAJ6714003.1"/>
    </source>
</evidence>
<dbReference type="AlphaFoldDB" id="A0A9Q0TLZ2"/>
<feature type="domain" description="F-box" evidence="1">
    <location>
        <begin position="1"/>
        <end position="49"/>
    </location>
</feature>
<accession>A0A9Q0TLZ2</accession>
<dbReference type="InterPro" id="IPR036047">
    <property type="entry name" value="F-box-like_dom_sf"/>
</dbReference>
<dbReference type="InterPro" id="IPR001810">
    <property type="entry name" value="F-box_dom"/>
</dbReference>
<dbReference type="SUPFAM" id="SSF81383">
    <property type="entry name" value="F-box domain"/>
    <property type="match status" value="1"/>
</dbReference>
<comment type="caution">
    <text evidence="2">The sequence shown here is derived from an EMBL/GenBank/DDBJ whole genome shotgun (WGS) entry which is preliminary data.</text>
</comment>